<evidence type="ECO:0000313" key="2">
    <source>
        <dbReference type="Proteomes" id="UP000033649"/>
    </source>
</evidence>
<evidence type="ECO:0000313" key="1">
    <source>
        <dbReference type="EMBL" id="KKB10136.1"/>
    </source>
</evidence>
<dbReference type="PATRIC" id="fig|429727.3.peg.2105"/>
<organism evidence="1 2">
    <name type="scientific">Devosia chinhatensis</name>
    <dbReference type="NCBI Taxonomy" id="429727"/>
    <lineage>
        <taxon>Bacteria</taxon>
        <taxon>Pseudomonadati</taxon>
        <taxon>Pseudomonadota</taxon>
        <taxon>Alphaproteobacteria</taxon>
        <taxon>Hyphomicrobiales</taxon>
        <taxon>Devosiaceae</taxon>
        <taxon>Devosia</taxon>
    </lineage>
</organism>
<gene>
    <name evidence="1" type="ORF">VE26_10230</name>
</gene>
<protein>
    <submittedName>
        <fullName evidence="1">Uncharacterized protein</fullName>
    </submittedName>
</protein>
<accession>A0A0F5FMS2</accession>
<comment type="caution">
    <text evidence="1">The sequence shown here is derived from an EMBL/GenBank/DDBJ whole genome shotgun (WGS) entry which is preliminary data.</text>
</comment>
<dbReference type="AlphaFoldDB" id="A0A0F5FMS2"/>
<name>A0A0F5FMS2_9HYPH</name>
<dbReference type="Proteomes" id="UP000033649">
    <property type="component" value="Unassembled WGS sequence"/>
</dbReference>
<keyword evidence="2" id="KW-1185">Reference proteome</keyword>
<dbReference type="EMBL" id="JZEY01000054">
    <property type="protein sequence ID" value="KKB10136.1"/>
    <property type="molecule type" value="Genomic_DNA"/>
</dbReference>
<sequence>MDLGSREEEMIRSPVLRYGVRREEEIGARLSNAPYMNSTDLLDNPGIDMSAMRFCKAGT</sequence>
<proteinExistence type="predicted"/>
<reference evidence="1 2" key="1">
    <citation type="submission" date="2015-03" db="EMBL/GenBank/DDBJ databases">
        <authorList>
            <person name="Hassan Y."/>
            <person name="Lepp D."/>
            <person name="Li X.-Z."/>
            <person name="Zhou T."/>
        </authorList>
    </citation>
    <scope>NUCLEOTIDE SEQUENCE [LARGE SCALE GENOMIC DNA]</scope>
    <source>
        <strain evidence="1 2">IPL18</strain>
    </source>
</reference>